<sequence length="409" mass="46519">MFDILLYGSKDVSAARYGDYWRQIRSICVLHLLSPKRVHSFREIREEEVEIMMHNIRNSNSSPVNISEVVSTISNNVVCRVALGRKYDGKTGREFKRLLFEFTELLGSFVVGDYVPWLGWLSSVSGLYGRAERVAKELDEFLDEVIEEHIVRGVNEIEEPVVELDAEAHRDFVDVLLWIQRTNALGFSVDRTVIKALILDMFAAGTDTTSTSLEWAMTELLRHPITMKKLQDECRSVAGDRKHITEEDLGHMQYLKAVLKETLRLHPPIPLLVPRQSMQDIKLNGYHIKAGTRVIFNAWAIARDPKNWDQHEEFKPERFLNSSVEVKGNDFELIPFGAGRRRCPGIMFALVVNELVLANLAHQFDWTLLSGDKTLDVSETIGLTMHRKSPLMAIAFPKGSNSCPGKGKD</sequence>
<evidence type="ECO:0000256" key="4">
    <source>
        <dbReference type="ARBA" id="ARBA00022723"/>
    </source>
</evidence>
<dbReference type="PANTHER" id="PTHR47955">
    <property type="entry name" value="CYTOCHROME P450 FAMILY 71 PROTEIN"/>
    <property type="match status" value="1"/>
</dbReference>
<proteinExistence type="inferred from homology"/>
<dbReference type="InterPro" id="IPR036396">
    <property type="entry name" value="Cyt_P450_sf"/>
</dbReference>
<dbReference type="Gene3D" id="1.10.630.10">
    <property type="entry name" value="Cytochrome P450"/>
    <property type="match status" value="1"/>
</dbReference>
<keyword evidence="11" id="KW-1185">Reference proteome</keyword>
<dbReference type="GO" id="GO:0005506">
    <property type="term" value="F:iron ion binding"/>
    <property type="evidence" value="ECO:0007669"/>
    <property type="project" value="InterPro"/>
</dbReference>
<evidence type="ECO:0000256" key="1">
    <source>
        <dbReference type="ARBA" id="ARBA00001971"/>
    </source>
</evidence>
<dbReference type="PANTHER" id="PTHR47955:SF15">
    <property type="entry name" value="CYTOCHROME P450 71A2-LIKE"/>
    <property type="match status" value="1"/>
</dbReference>
<feature type="binding site" description="axial binding residue" evidence="8">
    <location>
        <position position="343"/>
    </location>
    <ligand>
        <name>heme</name>
        <dbReference type="ChEBI" id="CHEBI:30413"/>
    </ligand>
    <ligandPart>
        <name>Fe</name>
        <dbReference type="ChEBI" id="CHEBI:18248"/>
    </ligandPart>
</feature>
<name>A0AAN9XPM8_PSOTE</name>
<evidence type="ECO:0000256" key="3">
    <source>
        <dbReference type="ARBA" id="ARBA00022617"/>
    </source>
</evidence>
<evidence type="ECO:0000256" key="9">
    <source>
        <dbReference type="RuleBase" id="RU000461"/>
    </source>
</evidence>
<dbReference type="SUPFAM" id="SSF48264">
    <property type="entry name" value="Cytochrome P450"/>
    <property type="match status" value="1"/>
</dbReference>
<keyword evidence="6 8" id="KW-0408">Iron</keyword>
<dbReference type="Proteomes" id="UP001386955">
    <property type="component" value="Unassembled WGS sequence"/>
</dbReference>
<keyword evidence="7 9" id="KW-0503">Monooxygenase</keyword>
<protein>
    <recommendedName>
        <fullName evidence="12">Cytochrome P450</fullName>
    </recommendedName>
</protein>
<comment type="similarity">
    <text evidence="2 9">Belongs to the cytochrome P450 family.</text>
</comment>
<dbReference type="Pfam" id="PF00067">
    <property type="entry name" value="p450"/>
    <property type="match status" value="1"/>
</dbReference>
<comment type="cofactor">
    <cofactor evidence="1 8">
        <name>heme</name>
        <dbReference type="ChEBI" id="CHEBI:30413"/>
    </cofactor>
</comment>
<dbReference type="EMBL" id="JAYMYS010000003">
    <property type="protein sequence ID" value="KAK7401531.1"/>
    <property type="molecule type" value="Genomic_DNA"/>
</dbReference>
<keyword evidence="4 8" id="KW-0479">Metal-binding</keyword>
<keyword evidence="3 8" id="KW-0349">Heme</keyword>
<dbReference type="PROSITE" id="PS00086">
    <property type="entry name" value="CYTOCHROME_P450"/>
    <property type="match status" value="1"/>
</dbReference>
<dbReference type="InterPro" id="IPR002401">
    <property type="entry name" value="Cyt_P450_E_grp-I"/>
</dbReference>
<evidence type="ECO:0000313" key="10">
    <source>
        <dbReference type="EMBL" id="KAK7401531.1"/>
    </source>
</evidence>
<dbReference type="AlphaFoldDB" id="A0AAN9XPM8"/>
<evidence type="ECO:0000256" key="2">
    <source>
        <dbReference type="ARBA" id="ARBA00010617"/>
    </source>
</evidence>
<comment type="caution">
    <text evidence="10">The sequence shown here is derived from an EMBL/GenBank/DDBJ whole genome shotgun (WGS) entry which is preliminary data.</text>
</comment>
<dbReference type="InterPro" id="IPR001128">
    <property type="entry name" value="Cyt_P450"/>
</dbReference>
<accession>A0AAN9XPM8</accession>
<dbReference type="GO" id="GO:0020037">
    <property type="term" value="F:heme binding"/>
    <property type="evidence" value="ECO:0007669"/>
    <property type="project" value="InterPro"/>
</dbReference>
<evidence type="ECO:0000256" key="7">
    <source>
        <dbReference type="ARBA" id="ARBA00023033"/>
    </source>
</evidence>
<dbReference type="CDD" id="cd11072">
    <property type="entry name" value="CYP71-like"/>
    <property type="match status" value="1"/>
</dbReference>
<evidence type="ECO:0000256" key="5">
    <source>
        <dbReference type="ARBA" id="ARBA00023002"/>
    </source>
</evidence>
<keyword evidence="5 9" id="KW-0560">Oxidoreductase</keyword>
<evidence type="ECO:0000256" key="8">
    <source>
        <dbReference type="PIRSR" id="PIRSR602401-1"/>
    </source>
</evidence>
<dbReference type="PRINTS" id="PR00463">
    <property type="entry name" value="EP450I"/>
</dbReference>
<gene>
    <name evidence="10" type="ORF">VNO78_13080</name>
</gene>
<dbReference type="InterPro" id="IPR017972">
    <property type="entry name" value="Cyt_P450_CS"/>
</dbReference>
<evidence type="ECO:0000313" key="11">
    <source>
        <dbReference type="Proteomes" id="UP001386955"/>
    </source>
</evidence>
<organism evidence="10 11">
    <name type="scientific">Psophocarpus tetragonolobus</name>
    <name type="common">Winged bean</name>
    <name type="synonym">Dolichos tetragonolobus</name>
    <dbReference type="NCBI Taxonomy" id="3891"/>
    <lineage>
        <taxon>Eukaryota</taxon>
        <taxon>Viridiplantae</taxon>
        <taxon>Streptophyta</taxon>
        <taxon>Embryophyta</taxon>
        <taxon>Tracheophyta</taxon>
        <taxon>Spermatophyta</taxon>
        <taxon>Magnoliopsida</taxon>
        <taxon>eudicotyledons</taxon>
        <taxon>Gunneridae</taxon>
        <taxon>Pentapetalae</taxon>
        <taxon>rosids</taxon>
        <taxon>fabids</taxon>
        <taxon>Fabales</taxon>
        <taxon>Fabaceae</taxon>
        <taxon>Papilionoideae</taxon>
        <taxon>50 kb inversion clade</taxon>
        <taxon>NPAAA clade</taxon>
        <taxon>indigoferoid/millettioid clade</taxon>
        <taxon>Phaseoleae</taxon>
        <taxon>Psophocarpus</taxon>
    </lineage>
</organism>
<evidence type="ECO:0008006" key="12">
    <source>
        <dbReference type="Google" id="ProtNLM"/>
    </source>
</evidence>
<dbReference type="GO" id="GO:0016705">
    <property type="term" value="F:oxidoreductase activity, acting on paired donors, with incorporation or reduction of molecular oxygen"/>
    <property type="evidence" value="ECO:0007669"/>
    <property type="project" value="InterPro"/>
</dbReference>
<dbReference type="PRINTS" id="PR00385">
    <property type="entry name" value="P450"/>
</dbReference>
<dbReference type="FunFam" id="1.10.630.10:FF:000126">
    <property type="entry name" value="Predicted protein"/>
    <property type="match status" value="1"/>
</dbReference>
<dbReference type="GO" id="GO:0004497">
    <property type="term" value="F:monooxygenase activity"/>
    <property type="evidence" value="ECO:0007669"/>
    <property type="project" value="UniProtKB-KW"/>
</dbReference>
<evidence type="ECO:0000256" key="6">
    <source>
        <dbReference type="ARBA" id="ARBA00023004"/>
    </source>
</evidence>
<reference evidence="10 11" key="1">
    <citation type="submission" date="2024-01" db="EMBL/GenBank/DDBJ databases">
        <title>The genomes of 5 underutilized Papilionoideae crops provide insights into root nodulation and disease resistanc.</title>
        <authorList>
            <person name="Jiang F."/>
        </authorList>
    </citation>
    <scope>NUCLEOTIDE SEQUENCE [LARGE SCALE GENOMIC DNA]</scope>
    <source>
        <strain evidence="10">DUOXIRENSHENG_FW03</strain>
        <tissue evidence="10">Leaves</tissue>
    </source>
</reference>